<protein>
    <submittedName>
        <fullName evidence="1">Alternative protein ZNF213</fullName>
    </submittedName>
</protein>
<accession>L8E7Z8</accession>
<organism evidence="1">
    <name type="scientific">Homo sapiens</name>
    <name type="common">Human</name>
    <dbReference type="NCBI Taxonomy" id="9606"/>
    <lineage>
        <taxon>Eukaryota</taxon>
        <taxon>Metazoa</taxon>
        <taxon>Chordata</taxon>
        <taxon>Craniata</taxon>
        <taxon>Vertebrata</taxon>
        <taxon>Euteleostomi</taxon>
        <taxon>Mammalia</taxon>
        <taxon>Eutheria</taxon>
        <taxon>Euarchontoglires</taxon>
        <taxon>Primates</taxon>
        <taxon>Haplorrhini</taxon>
        <taxon>Catarrhini</taxon>
        <taxon>Hominidae</taxon>
        <taxon>Homo</taxon>
    </lineage>
</organism>
<sequence>MRMAGIPKPAASASGNSATGMCMGLMRPSASSGSSAAAGCGPSCVPRSRSWSCWCWSSS</sequence>
<dbReference type="AlphaFoldDB" id="L8E7Z8"/>
<proteinExistence type="predicted"/>
<reference evidence="1" key="1">
    <citation type="journal article" date="2013" name="PLoS ONE">
        <title>Direct detection of alternative open reading frames translation products in human significantly expands the proteome.</title>
        <authorList>
            <person name="Vanderperre B."/>
            <person name="Lucier J.-F."/>
            <person name="Motard J."/>
            <person name="Tremblay G."/>
            <person name="Vanderperre S."/>
            <person name="Wisztorski M."/>
            <person name="Salzet M."/>
            <person name="Boisvert F.-M."/>
            <person name="Roucou X."/>
        </authorList>
    </citation>
    <scope>NUCLEOTIDE SEQUENCE</scope>
</reference>
<evidence type="ECO:0000313" key="1">
    <source>
        <dbReference type="EMBL" id="CCQ43254.1"/>
    </source>
</evidence>
<dbReference type="EMBL" id="HF583757">
    <property type="protein sequence ID" value="CCQ43254.1"/>
    <property type="molecule type" value="Genomic_DNA"/>
</dbReference>
<dbReference type="OrthoDB" id="654211at2759"/>
<name>L8E7Z8_HUMAN</name>
<gene>
    <name evidence="1" type="primary">ZNF213</name>
</gene>